<reference key="1">
    <citation type="submission" date="2010-11" db="EMBL/GenBank/DDBJ databases">
        <title>The complete genome of Paludibacter propionicigenes DSM 17365.</title>
        <authorList>
            <consortium name="US DOE Joint Genome Institute (JGI-PGF)"/>
            <person name="Lucas S."/>
            <person name="Copeland A."/>
            <person name="Lapidus A."/>
            <person name="Bruce D."/>
            <person name="Goodwin L."/>
            <person name="Pitluck S."/>
            <person name="Kyrpides N."/>
            <person name="Mavromatis K."/>
            <person name="Ivanova N."/>
            <person name="Munk A.C."/>
            <person name="Brettin T."/>
            <person name="Detter J.C."/>
            <person name="Han C."/>
            <person name="Tapia R."/>
            <person name="Land M."/>
            <person name="Hauser L."/>
            <person name="Markowitz V."/>
            <person name="Cheng J.-F."/>
            <person name="Hugenholtz P."/>
            <person name="Woyke T."/>
            <person name="Wu D."/>
            <person name="Gronow S."/>
            <person name="Wellnitz S."/>
            <person name="Brambilla E."/>
            <person name="Klenk H.-P."/>
            <person name="Eisen J.A."/>
        </authorList>
    </citation>
    <scope>NUCLEOTIDE SEQUENCE</scope>
    <source>
        <strain>WB4</strain>
    </source>
</reference>
<sequence length="51" mass="5959">MTETGLVLIIIYLIIFKHRNLNIAVIIYRKSISGGFLFCPMSQEFKKTLQR</sequence>
<protein>
    <submittedName>
        <fullName evidence="2">Uncharacterized protein</fullName>
    </submittedName>
</protein>
<evidence type="ECO:0000313" key="3">
    <source>
        <dbReference type="Proteomes" id="UP000008718"/>
    </source>
</evidence>
<dbReference type="STRING" id="694427.Palpr_2100"/>
<keyword evidence="3" id="KW-1185">Reference proteome</keyword>
<dbReference type="EMBL" id="CP002345">
    <property type="protein sequence ID" value="ADQ80236.1"/>
    <property type="molecule type" value="Genomic_DNA"/>
</dbReference>
<organism evidence="2 3">
    <name type="scientific">Paludibacter propionicigenes (strain DSM 17365 / JCM 13257 / WB4)</name>
    <dbReference type="NCBI Taxonomy" id="694427"/>
    <lineage>
        <taxon>Bacteria</taxon>
        <taxon>Pseudomonadati</taxon>
        <taxon>Bacteroidota</taxon>
        <taxon>Bacteroidia</taxon>
        <taxon>Bacteroidales</taxon>
        <taxon>Paludibacteraceae</taxon>
        <taxon>Paludibacter</taxon>
    </lineage>
</organism>
<proteinExistence type="predicted"/>
<gene>
    <name evidence="2" type="ordered locus">Palpr_2100</name>
</gene>
<evidence type="ECO:0000256" key="1">
    <source>
        <dbReference type="SAM" id="Phobius"/>
    </source>
</evidence>
<reference evidence="2 3" key="2">
    <citation type="journal article" date="2011" name="Stand. Genomic Sci.">
        <title>Complete genome sequence of Paludibacter propionicigenes type strain (WB4).</title>
        <authorList>
            <person name="Gronow S."/>
            <person name="Munk C."/>
            <person name="Lapidus A."/>
            <person name="Nolan M."/>
            <person name="Lucas S."/>
            <person name="Hammon N."/>
            <person name="Deshpande S."/>
            <person name="Cheng J.F."/>
            <person name="Tapia R."/>
            <person name="Han C."/>
            <person name="Goodwin L."/>
            <person name="Pitluck S."/>
            <person name="Liolios K."/>
            <person name="Ivanova N."/>
            <person name="Mavromatis K."/>
            <person name="Mikhailova N."/>
            <person name="Pati A."/>
            <person name="Chen A."/>
            <person name="Palaniappan K."/>
            <person name="Land M."/>
            <person name="Hauser L."/>
            <person name="Chang Y.J."/>
            <person name="Jeffries C.D."/>
            <person name="Brambilla E."/>
            <person name="Rohde M."/>
            <person name="Goker M."/>
            <person name="Detter J.C."/>
            <person name="Woyke T."/>
            <person name="Bristow J."/>
            <person name="Eisen J.A."/>
            <person name="Markowitz V."/>
            <person name="Hugenholtz P."/>
            <person name="Kyrpides N.C."/>
            <person name="Klenk H.P."/>
        </authorList>
    </citation>
    <scope>NUCLEOTIDE SEQUENCE [LARGE SCALE GENOMIC DNA]</scope>
    <source>
        <strain evidence="3">DSM 17365 / JCM 13257 / WB4</strain>
    </source>
</reference>
<dbReference type="Proteomes" id="UP000008718">
    <property type="component" value="Chromosome"/>
</dbReference>
<keyword evidence="1" id="KW-0472">Membrane</keyword>
<feature type="transmembrane region" description="Helical" evidence="1">
    <location>
        <begin position="6"/>
        <end position="28"/>
    </location>
</feature>
<evidence type="ECO:0000313" key="2">
    <source>
        <dbReference type="EMBL" id="ADQ80236.1"/>
    </source>
</evidence>
<dbReference type="HOGENOM" id="CLU_3101753_0_0_10"/>
<keyword evidence="1" id="KW-1133">Transmembrane helix</keyword>
<dbReference type="KEGG" id="ppn:Palpr_2100"/>
<keyword evidence="1" id="KW-0812">Transmembrane</keyword>
<dbReference type="AlphaFoldDB" id="E4T692"/>
<name>E4T692_PALPW</name>
<accession>E4T692</accession>